<organism evidence="1 2">
    <name type="scientific">Actinomycetospora termitidis</name>
    <dbReference type="NCBI Taxonomy" id="3053470"/>
    <lineage>
        <taxon>Bacteria</taxon>
        <taxon>Bacillati</taxon>
        <taxon>Actinomycetota</taxon>
        <taxon>Actinomycetes</taxon>
        <taxon>Pseudonocardiales</taxon>
        <taxon>Pseudonocardiaceae</taxon>
        <taxon>Actinomycetospora</taxon>
    </lineage>
</organism>
<sequence length="89" mass="9899">MSKTTEGVGLAVPDKAVTALERHYDDVHRDLADLSGMMRETDDYVRAIAAPVVAAELRSWAEDVENQCWSMQSLPTVLRRRAAELDVTP</sequence>
<name>A0ABT7MFJ2_9PSEU</name>
<dbReference type="EMBL" id="JASVWF010000007">
    <property type="protein sequence ID" value="MDL5159436.1"/>
    <property type="molecule type" value="Genomic_DNA"/>
</dbReference>
<evidence type="ECO:0000313" key="2">
    <source>
        <dbReference type="Proteomes" id="UP001231924"/>
    </source>
</evidence>
<accession>A0ABT7MFJ2</accession>
<protein>
    <submittedName>
        <fullName evidence="1">Uncharacterized protein</fullName>
    </submittedName>
</protein>
<reference evidence="1 2" key="1">
    <citation type="submission" date="2023-06" db="EMBL/GenBank/DDBJ databases">
        <title>Actinomycetospora Odt1-22.</title>
        <authorList>
            <person name="Supong K."/>
        </authorList>
    </citation>
    <scope>NUCLEOTIDE SEQUENCE [LARGE SCALE GENOMIC DNA]</scope>
    <source>
        <strain evidence="1 2">Odt1-22</strain>
    </source>
</reference>
<keyword evidence="2" id="KW-1185">Reference proteome</keyword>
<proteinExistence type="predicted"/>
<gene>
    <name evidence="1" type="ORF">QRT03_25945</name>
</gene>
<dbReference type="RefSeq" id="WP_286056030.1">
    <property type="nucleotide sequence ID" value="NZ_JASVWF010000007.1"/>
</dbReference>
<comment type="caution">
    <text evidence="1">The sequence shown here is derived from an EMBL/GenBank/DDBJ whole genome shotgun (WGS) entry which is preliminary data.</text>
</comment>
<evidence type="ECO:0000313" key="1">
    <source>
        <dbReference type="EMBL" id="MDL5159436.1"/>
    </source>
</evidence>
<dbReference type="Proteomes" id="UP001231924">
    <property type="component" value="Unassembled WGS sequence"/>
</dbReference>